<dbReference type="AlphaFoldDB" id="A0A8S9G0V1"/>
<keyword evidence="1" id="KW-0472">Membrane</keyword>
<evidence type="ECO:0000256" key="1">
    <source>
        <dbReference type="SAM" id="Phobius"/>
    </source>
</evidence>
<keyword evidence="1" id="KW-0812">Transmembrane</keyword>
<gene>
    <name evidence="2" type="ORF">F2Q68_00023038</name>
</gene>
<proteinExistence type="predicted"/>
<evidence type="ECO:0000313" key="2">
    <source>
        <dbReference type="EMBL" id="KAF2536762.1"/>
    </source>
</evidence>
<name>A0A8S9G0V1_BRACR</name>
<evidence type="ECO:0000313" key="3">
    <source>
        <dbReference type="Proteomes" id="UP000712281"/>
    </source>
</evidence>
<protein>
    <submittedName>
        <fullName evidence="2">Uncharacterized protein</fullName>
    </submittedName>
</protein>
<dbReference type="EMBL" id="QGKW02002228">
    <property type="protein sequence ID" value="KAF2536762.1"/>
    <property type="molecule type" value="Genomic_DNA"/>
</dbReference>
<accession>A0A8S9G0V1</accession>
<comment type="caution">
    <text evidence="2">The sequence shown here is derived from an EMBL/GenBank/DDBJ whole genome shotgun (WGS) entry which is preliminary data.</text>
</comment>
<reference evidence="2" key="1">
    <citation type="submission" date="2019-12" db="EMBL/GenBank/DDBJ databases">
        <title>Genome sequencing and annotation of Brassica cretica.</title>
        <authorList>
            <person name="Studholme D.J."/>
            <person name="Sarris P.F."/>
        </authorList>
    </citation>
    <scope>NUCLEOTIDE SEQUENCE</scope>
    <source>
        <strain evidence="2">PFS-001/15</strain>
        <tissue evidence="2">Leaf</tissue>
    </source>
</reference>
<dbReference type="Proteomes" id="UP000712281">
    <property type="component" value="Unassembled WGS sequence"/>
</dbReference>
<organism evidence="2 3">
    <name type="scientific">Brassica cretica</name>
    <name type="common">Mustard</name>
    <dbReference type="NCBI Taxonomy" id="69181"/>
    <lineage>
        <taxon>Eukaryota</taxon>
        <taxon>Viridiplantae</taxon>
        <taxon>Streptophyta</taxon>
        <taxon>Embryophyta</taxon>
        <taxon>Tracheophyta</taxon>
        <taxon>Spermatophyta</taxon>
        <taxon>Magnoliopsida</taxon>
        <taxon>eudicotyledons</taxon>
        <taxon>Gunneridae</taxon>
        <taxon>Pentapetalae</taxon>
        <taxon>rosids</taxon>
        <taxon>malvids</taxon>
        <taxon>Brassicales</taxon>
        <taxon>Brassicaceae</taxon>
        <taxon>Brassiceae</taxon>
        <taxon>Brassica</taxon>
    </lineage>
</organism>
<feature type="transmembrane region" description="Helical" evidence="1">
    <location>
        <begin position="65"/>
        <end position="84"/>
    </location>
</feature>
<keyword evidence="1" id="KW-1133">Transmembrane helix</keyword>
<sequence length="106" mass="11809">MGLISKIRYSIWDLLRSDPKNGYPGDLDLDLDFTDLADPDTDPDNEILGSFDLLLATQAEKMRNFLSLILFLLSISTSINYVVVTSLHVKYLPGFEGPLPFALETG</sequence>